<protein>
    <recommendedName>
        <fullName evidence="5">Coiled-coil domain-containing protein 148</fullName>
    </recommendedName>
</protein>
<accession>A0AAV2H3W4</accession>
<evidence type="ECO:0000256" key="1">
    <source>
        <dbReference type="ARBA" id="ARBA00023054"/>
    </source>
</evidence>
<name>A0AAV2H3W4_LYMST</name>
<dbReference type="Proteomes" id="UP001497497">
    <property type="component" value="Unassembled WGS sequence"/>
</dbReference>
<sequence length="613" mass="73368">MADRTQWKSSSSIRSDNTDGLVHRMLDGLGSNKYKAVDYHRLRATISAKRFGSIKTSMKVSKIEQKSQQHKENSTLKQHQLLWHKEFLKLQHLRKKFEVDVEIHMRSNRNSESCGHIYKDFDYCDAALSSDFDGFKKNTVDPVWCMRDDLRYWLSENREELQYGSPNVIEKYTDIQKTVTHVKEQQEEIINKLDNEQKRLEAELCSGLLLEMCPPQLKKHTVVHPGIPQEAIDLSCPDLQLKSDVLQEFLIIDGKYESMIDQLGQRHALALSQENLWGDEEHFKFVAIHDQYPRELANRRALLFDRLKRHLPEKSRSDMSDHEDWWMDFKYYHERLKGIYADWARDRRELLHKAQMTFAEAAVAHELEEVRGEYCNRQKQLCQVLYEKVREWRERKMEVMQLEAQMNEERQKQAEEIEAREREAEKCRRKKEKEILGQYHQVKEKKQQELEEERQRRLDELKSLMEKQSIYDRERIRYREEQINKKLEERKKKEEEKEIENEEMEARLEALRAQVRIVAESDPFRAIQGTKAWEARLKPEEDKNISLLEPLFKVNSYTSKQITSDHRVRLEQKLREAGLHNSDYARQLIRKATPPMKPRRDQLHTFKFEDASV</sequence>
<keyword evidence="4" id="KW-1185">Reference proteome</keyword>
<dbReference type="PANTHER" id="PTHR21549:SF1">
    <property type="entry name" value="COILED-COIL DOMAIN-CONTAINING PROTEIN 148"/>
    <property type="match status" value="1"/>
</dbReference>
<keyword evidence="1 2" id="KW-0175">Coiled coil</keyword>
<dbReference type="AlphaFoldDB" id="A0AAV2H3W4"/>
<feature type="coiled-coil region" evidence="2">
    <location>
        <begin position="399"/>
        <end position="521"/>
    </location>
</feature>
<evidence type="ECO:0000313" key="4">
    <source>
        <dbReference type="Proteomes" id="UP001497497"/>
    </source>
</evidence>
<organism evidence="3 4">
    <name type="scientific">Lymnaea stagnalis</name>
    <name type="common">Great pond snail</name>
    <name type="synonym">Helix stagnalis</name>
    <dbReference type="NCBI Taxonomy" id="6523"/>
    <lineage>
        <taxon>Eukaryota</taxon>
        <taxon>Metazoa</taxon>
        <taxon>Spiralia</taxon>
        <taxon>Lophotrochozoa</taxon>
        <taxon>Mollusca</taxon>
        <taxon>Gastropoda</taxon>
        <taxon>Heterobranchia</taxon>
        <taxon>Euthyneura</taxon>
        <taxon>Panpulmonata</taxon>
        <taxon>Hygrophila</taxon>
        <taxon>Lymnaeoidea</taxon>
        <taxon>Lymnaeidae</taxon>
        <taxon>Lymnaea</taxon>
    </lineage>
</organism>
<proteinExistence type="predicted"/>
<gene>
    <name evidence="3" type="ORF">GSLYS_00002383001</name>
</gene>
<evidence type="ECO:0000313" key="3">
    <source>
        <dbReference type="EMBL" id="CAL1528213.1"/>
    </source>
</evidence>
<reference evidence="3 4" key="1">
    <citation type="submission" date="2024-04" db="EMBL/GenBank/DDBJ databases">
        <authorList>
            <consortium name="Genoscope - CEA"/>
            <person name="William W."/>
        </authorList>
    </citation>
    <scope>NUCLEOTIDE SEQUENCE [LARGE SCALE GENOMIC DNA]</scope>
</reference>
<dbReference type="EMBL" id="CAXITT010000028">
    <property type="protein sequence ID" value="CAL1528213.1"/>
    <property type="molecule type" value="Genomic_DNA"/>
</dbReference>
<evidence type="ECO:0000256" key="2">
    <source>
        <dbReference type="SAM" id="Coils"/>
    </source>
</evidence>
<dbReference type="PANTHER" id="PTHR21549">
    <property type="entry name" value="MUTATED IN BLADDER CANCER 1"/>
    <property type="match status" value="1"/>
</dbReference>
<comment type="caution">
    <text evidence="3">The sequence shown here is derived from an EMBL/GenBank/DDBJ whole genome shotgun (WGS) entry which is preliminary data.</text>
</comment>
<dbReference type="InterPro" id="IPR039902">
    <property type="entry name" value="CCDC148/CCDC112"/>
</dbReference>
<evidence type="ECO:0008006" key="5">
    <source>
        <dbReference type="Google" id="ProtNLM"/>
    </source>
</evidence>